<comment type="caution">
    <text evidence="3">The sequence shown here is derived from an EMBL/GenBank/DDBJ whole genome shotgun (WGS) entry which is preliminary data.</text>
</comment>
<dbReference type="RefSeq" id="WP_132286088.1">
    <property type="nucleotide sequence ID" value="NZ_SKBM01000005.1"/>
</dbReference>
<feature type="transmembrane region" description="Helical" evidence="1">
    <location>
        <begin position="33"/>
        <end position="52"/>
    </location>
</feature>
<gene>
    <name evidence="3" type="ORF">EXY23_06905</name>
</gene>
<dbReference type="Proteomes" id="UP000295023">
    <property type="component" value="Unassembled WGS sequence"/>
</dbReference>
<accession>A0A4R4DV98</accession>
<keyword evidence="1" id="KW-0812">Transmembrane</keyword>
<reference evidence="3 4" key="1">
    <citation type="submission" date="2019-03" db="EMBL/GenBank/DDBJ databases">
        <title>Paracraurococcus aquatilis NE82 genome sequence.</title>
        <authorList>
            <person name="Zhao Y."/>
            <person name="Du Z."/>
        </authorList>
    </citation>
    <scope>NUCLEOTIDE SEQUENCE [LARGE SCALE GENOMIC DNA]</scope>
    <source>
        <strain evidence="3 4">NE82</strain>
    </source>
</reference>
<keyword evidence="4" id="KW-1185">Reference proteome</keyword>
<dbReference type="OrthoDB" id="9901568at2"/>
<keyword evidence="1" id="KW-0472">Membrane</keyword>
<feature type="signal peptide" evidence="2">
    <location>
        <begin position="1"/>
        <end position="23"/>
    </location>
</feature>
<dbReference type="EMBL" id="SKBM01000005">
    <property type="protein sequence ID" value="TCZ64370.1"/>
    <property type="molecule type" value="Genomic_DNA"/>
</dbReference>
<evidence type="ECO:0000256" key="1">
    <source>
        <dbReference type="SAM" id="Phobius"/>
    </source>
</evidence>
<evidence type="ECO:0000313" key="3">
    <source>
        <dbReference type="EMBL" id="TCZ64370.1"/>
    </source>
</evidence>
<sequence length="122" mass="12012">MARSTTLSAFALLAGLATGPAWAQAPSDLARPAILGGNVAGGGIASLAGGGLDRQITYSRRGAGGGASFERPGRIASFAGNSGGSPYWTYGAASEAAPGREAWMVGGGEDIGVVYADPARGR</sequence>
<keyword evidence="1" id="KW-1133">Transmembrane helix</keyword>
<keyword evidence="2" id="KW-0732">Signal</keyword>
<dbReference type="AlphaFoldDB" id="A0A4R4DV98"/>
<proteinExistence type="predicted"/>
<evidence type="ECO:0000313" key="4">
    <source>
        <dbReference type="Proteomes" id="UP000295023"/>
    </source>
</evidence>
<feature type="chain" id="PRO_5020710161" evidence="2">
    <location>
        <begin position="24"/>
        <end position="122"/>
    </location>
</feature>
<name>A0A4R4DV98_9PROT</name>
<organism evidence="3 4">
    <name type="scientific">Roseicella aquatilis</name>
    <dbReference type="NCBI Taxonomy" id="2527868"/>
    <lineage>
        <taxon>Bacteria</taxon>
        <taxon>Pseudomonadati</taxon>
        <taxon>Pseudomonadota</taxon>
        <taxon>Alphaproteobacteria</taxon>
        <taxon>Acetobacterales</taxon>
        <taxon>Roseomonadaceae</taxon>
        <taxon>Roseicella</taxon>
    </lineage>
</organism>
<protein>
    <submittedName>
        <fullName evidence="3">Uncharacterized protein</fullName>
    </submittedName>
</protein>
<evidence type="ECO:0000256" key="2">
    <source>
        <dbReference type="SAM" id="SignalP"/>
    </source>
</evidence>